<evidence type="ECO:0000313" key="2">
    <source>
        <dbReference type="Proteomes" id="UP001060215"/>
    </source>
</evidence>
<protein>
    <submittedName>
        <fullName evidence="1">F-box/kelch-repeat protein</fullName>
    </submittedName>
</protein>
<keyword evidence="2" id="KW-1185">Reference proteome</keyword>
<comment type="caution">
    <text evidence="1">The sequence shown here is derived from an EMBL/GenBank/DDBJ whole genome shotgun (WGS) entry which is preliminary data.</text>
</comment>
<accession>A0ACC0GQ91</accession>
<dbReference type="Proteomes" id="UP001060215">
    <property type="component" value="Chromosome 9"/>
</dbReference>
<sequence>MMAKLPEEIIIDILLRLPVTSLCRFRCVSKPWLSLISDTYFIRTHLNRNTNNQKHPHDRLIIVSHPTDFHAVDLKSFQSRHDFEALHLKFPPEQKPSDCMEIWGSCDGLLLMLDDFSNCFLVNPSTRQSRKLPKSPFSINSSEYCCLDSFGFGYDSSNDHYKVVRISHHDYNYRVACADNIVSVYSLSTDSWRRIEDSPFDHSCYEPSPGSLLGGALHWVARTVLGSNKSTVIASLDLADESFHNVPCPAEFVFWDPLEKKSKELVIQGCPDYYDAETYVETLVSPNSSNTIKRSLQAQTEACEAKTKADLSKAKRSKPSSSKIDCCIL</sequence>
<dbReference type="EMBL" id="CM045766">
    <property type="protein sequence ID" value="KAI8002256.1"/>
    <property type="molecule type" value="Genomic_DNA"/>
</dbReference>
<evidence type="ECO:0000313" key="1">
    <source>
        <dbReference type="EMBL" id="KAI8002256.1"/>
    </source>
</evidence>
<name>A0ACC0GQ91_9ERIC</name>
<reference evidence="1 2" key="1">
    <citation type="journal article" date="2022" name="Plant J.">
        <title>Chromosome-level genome of Camellia lanceoleosa provides a valuable resource for understanding genome evolution and self-incompatibility.</title>
        <authorList>
            <person name="Gong W."/>
            <person name="Xiao S."/>
            <person name="Wang L."/>
            <person name="Liao Z."/>
            <person name="Chang Y."/>
            <person name="Mo W."/>
            <person name="Hu G."/>
            <person name="Li W."/>
            <person name="Zhao G."/>
            <person name="Zhu H."/>
            <person name="Hu X."/>
            <person name="Ji K."/>
            <person name="Xiang X."/>
            <person name="Song Q."/>
            <person name="Yuan D."/>
            <person name="Jin S."/>
            <person name="Zhang L."/>
        </authorList>
    </citation>
    <scope>NUCLEOTIDE SEQUENCE [LARGE SCALE GENOMIC DNA]</scope>
    <source>
        <strain evidence="1">SQ_2022a</strain>
    </source>
</reference>
<organism evidence="1 2">
    <name type="scientific">Camellia lanceoleosa</name>
    <dbReference type="NCBI Taxonomy" id="1840588"/>
    <lineage>
        <taxon>Eukaryota</taxon>
        <taxon>Viridiplantae</taxon>
        <taxon>Streptophyta</taxon>
        <taxon>Embryophyta</taxon>
        <taxon>Tracheophyta</taxon>
        <taxon>Spermatophyta</taxon>
        <taxon>Magnoliopsida</taxon>
        <taxon>eudicotyledons</taxon>
        <taxon>Gunneridae</taxon>
        <taxon>Pentapetalae</taxon>
        <taxon>asterids</taxon>
        <taxon>Ericales</taxon>
        <taxon>Theaceae</taxon>
        <taxon>Camellia</taxon>
    </lineage>
</organism>
<gene>
    <name evidence="1" type="ORF">LOK49_LG08G03062</name>
</gene>
<proteinExistence type="predicted"/>